<sequence>MNAYDEYMKGIVVPMRQELTGAGFKELLTAEEVNEHMSSSEGTSLVVINSVCGCAAGLARPAVLEALNTAEAKPEHLVTVFAGQDKEATAQMRNYFEEVPPSSPSIAVLKDGQLAYFIPREQIEGYPMEQIRDHLAQVLAQVAAQ</sequence>
<organism evidence="2 3">
    <name type="scientific">Planococcus wigleyi</name>
    <dbReference type="NCBI Taxonomy" id="2762216"/>
    <lineage>
        <taxon>Bacteria</taxon>
        <taxon>Bacillati</taxon>
        <taxon>Bacillota</taxon>
        <taxon>Bacilli</taxon>
        <taxon>Bacillales</taxon>
        <taxon>Caryophanaceae</taxon>
        <taxon>Planococcus</taxon>
    </lineage>
</organism>
<evidence type="ECO:0000256" key="1">
    <source>
        <dbReference type="ARBA" id="ARBA00038305"/>
    </source>
</evidence>
<reference evidence="2 3" key="1">
    <citation type="submission" date="2020-08" db="EMBL/GenBank/DDBJ databases">
        <title>A Genomic Blueprint of the Chicken Gut Microbiome.</title>
        <authorList>
            <person name="Gilroy R."/>
            <person name="Ravi A."/>
            <person name="Getino M."/>
            <person name="Pursley I."/>
            <person name="Horton D.L."/>
            <person name="Alikhan N.-F."/>
            <person name="Baker D."/>
            <person name="Gharbi K."/>
            <person name="Hall N."/>
            <person name="Watson M."/>
            <person name="Adriaenssens E.M."/>
            <person name="Foster-Nyarko E."/>
            <person name="Jarju S."/>
            <person name="Secka A."/>
            <person name="Antonio M."/>
            <person name="Oren A."/>
            <person name="Chaudhuri R."/>
            <person name="La Ragione R.M."/>
            <person name="Hildebrand F."/>
            <person name="Pallen M.J."/>
        </authorList>
    </citation>
    <scope>NUCLEOTIDE SEQUENCE [LARGE SCALE GENOMIC DNA]</scope>
    <source>
        <strain evidence="2 3">Sa1BUA13</strain>
    </source>
</reference>
<dbReference type="NCBIfam" id="TIGR04191">
    <property type="entry name" value="YphP_YqiW"/>
    <property type="match status" value="1"/>
</dbReference>
<evidence type="ECO:0000313" key="3">
    <source>
        <dbReference type="Proteomes" id="UP000658980"/>
    </source>
</evidence>
<keyword evidence="3" id="KW-1185">Reference proteome</keyword>
<dbReference type="Proteomes" id="UP000658980">
    <property type="component" value="Unassembled WGS sequence"/>
</dbReference>
<dbReference type="PANTHER" id="PTHR40052:SF2">
    <property type="entry name" value="BACILLIREDOXIN BRXA"/>
    <property type="match status" value="1"/>
</dbReference>
<accession>A0ABR8WBS4</accession>
<dbReference type="Gene3D" id="6.10.250.2150">
    <property type="match status" value="1"/>
</dbReference>
<protein>
    <submittedName>
        <fullName evidence="2">BrxA/BrxB family bacilliredoxin</fullName>
    </submittedName>
</protein>
<dbReference type="InterPro" id="IPR009474">
    <property type="entry name" value="BrxB/BrxA"/>
</dbReference>
<dbReference type="EMBL" id="JACSPU010000001">
    <property type="protein sequence ID" value="MBD8014151.1"/>
    <property type="molecule type" value="Genomic_DNA"/>
</dbReference>
<dbReference type="Gene3D" id="3.40.30.10">
    <property type="entry name" value="Glutaredoxin"/>
    <property type="match status" value="1"/>
</dbReference>
<evidence type="ECO:0000313" key="2">
    <source>
        <dbReference type="EMBL" id="MBD8014151.1"/>
    </source>
</evidence>
<dbReference type="PANTHER" id="PTHR40052">
    <property type="entry name" value="UPF0403 PROTEIN YQIW-RELATED"/>
    <property type="match status" value="1"/>
</dbReference>
<comment type="caution">
    <text evidence="2">The sequence shown here is derived from an EMBL/GenBank/DDBJ whole genome shotgun (WGS) entry which is preliminary data.</text>
</comment>
<gene>
    <name evidence="2" type="ORF">H9630_04895</name>
</gene>
<dbReference type="RefSeq" id="WP_191714338.1">
    <property type="nucleotide sequence ID" value="NZ_JACSPU010000001.1"/>
</dbReference>
<dbReference type="Pfam" id="PF06491">
    <property type="entry name" value="Disulph_isomer"/>
    <property type="match status" value="1"/>
</dbReference>
<comment type="similarity">
    <text evidence="1">Belongs to the bacilliredoxin family.</text>
</comment>
<proteinExistence type="inferred from homology"/>
<name>A0ABR8WBS4_9BACL</name>